<dbReference type="InterPro" id="IPR011598">
    <property type="entry name" value="bHLH_dom"/>
</dbReference>
<dbReference type="InterPro" id="IPR036638">
    <property type="entry name" value="HLH_DNA-bd_sf"/>
</dbReference>
<evidence type="ECO:0000313" key="2">
    <source>
        <dbReference type="EMBL" id="KAG5678503.1"/>
    </source>
</evidence>
<dbReference type="AlphaFoldDB" id="A0A9J6C965"/>
<feature type="domain" description="BHLH" evidence="1">
    <location>
        <begin position="8"/>
        <end position="68"/>
    </location>
</feature>
<keyword evidence="3" id="KW-1185">Reference proteome</keyword>
<dbReference type="SUPFAM" id="SSF47459">
    <property type="entry name" value="HLH, helix-loop-helix DNA-binding domain"/>
    <property type="match status" value="1"/>
</dbReference>
<accession>A0A9J6C965</accession>
<dbReference type="OrthoDB" id="10039134at2759"/>
<sequence>MKLQRKGDRKVFKAQRERSRMMEINKALIYLRSVLQCSLVSNNFENNTFQNLPKIETIKLAKNYIAILQEQVSGRDFYSAEEYLEMLTMNLKNSTIKLLRHLLTDG</sequence>
<proteinExistence type="predicted"/>
<dbReference type="Pfam" id="PF00010">
    <property type="entry name" value="HLH"/>
    <property type="match status" value="1"/>
</dbReference>
<reference evidence="2" key="1">
    <citation type="submission" date="2021-03" db="EMBL/GenBank/DDBJ databases">
        <title>Chromosome level genome of the anhydrobiotic midge Polypedilum vanderplanki.</title>
        <authorList>
            <person name="Yoshida Y."/>
            <person name="Kikawada T."/>
            <person name="Gusev O."/>
        </authorList>
    </citation>
    <scope>NUCLEOTIDE SEQUENCE</scope>
    <source>
        <strain evidence="2">NIAS01</strain>
        <tissue evidence="2">Whole body or cell culture</tissue>
    </source>
</reference>
<dbReference type="PROSITE" id="PS50888">
    <property type="entry name" value="BHLH"/>
    <property type="match status" value="1"/>
</dbReference>
<dbReference type="EMBL" id="JADBJN010000002">
    <property type="protein sequence ID" value="KAG5678503.1"/>
    <property type="molecule type" value="Genomic_DNA"/>
</dbReference>
<dbReference type="SMART" id="SM00353">
    <property type="entry name" value="HLH"/>
    <property type="match status" value="1"/>
</dbReference>
<dbReference type="Gene3D" id="4.10.280.10">
    <property type="entry name" value="Helix-loop-helix DNA-binding domain"/>
    <property type="match status" value="1"/>
</dbReference>
<gene>
    <name evidence="2" type="ORF">PVAND_008170</name>
</gene>
<protein>
    <recommendedName>
        <fullName evidence="1">BHLH domain-containing protein</fullName>
    </recommendedName>
</protein>
<evidence type="ECO:0000313" key="3">
    <source>
        <dbReference type="Proteomes" id="UP001107558"/>
    </source>
</evidence>
<dbReference type="GO" id="GO:0046983">
    <property type="term" value="F:protein dimerization activity"/>
    <property type="evidence" value="ECO:0007669"/>
    <property type="project" value="InterPro"/>
</dbReference>
<name>A0A9J6C965_POLVA</name>
<evidence type="ECO:0000259" key="1">
    <source>
        <dbReference type="PROSITE" id="PS50888"/>
    </source>
</evidence>
<comment type="caution">
    <text evidence="2">The sequence shown here is derived from an EMBL/GenBank/DDBJ whole genome shotgun (WGS) entry which is preliminary data.</text>
</comment>
<organism evidence="2 3">
    <name type="scientific">Polypedilum vanderplanki</name>
    <name type="common">Sleeping chironomid midge</name>
    <dbReference type="NCBI Taxonomy" id="319348"/>
    <lineage>
        <taxon>Eukaryota</taxon>
        <taxon>Metazoa</taxon>
        <taxon>Ecdysozoa</taxon>
        <taxon>Arthropoda</taxon>
        <taxon>Hexapoda</taxon>
        <taxon>Insecta</taxon>
        <taxon>Pterygota</taxon>
        <taxon>Neoptera</taxon>
        <taxon>Endopterygota</taxon>
        <taxon>Diptera</taxon>
        <taxon>Nematocera</taxon>
        <taxon>Chironomoidea</taxon>
        <taxon>Chironomidae</taxon>
        <taxon>Chironominae</taxon>
        <taxon>Polypedilum</taxon>
        <taxon>Polypedilum</taxon>
    </lineage>
</organism>
<dbReference type="Proteomes" id="UP001107558">
    <property type="component" value="Chromosome 2"/>
</dbReference>